<evidence type="ECO:0000256" key="3">
    <source>
        <dbReference type="ARBA" id="ARBA00023163"/>
    </source>
</evidence>
<dbReference type="EMBL" id="SNYA01000006">
    <property type="protein sequence ID" value="TDP90764.1"/>
    <property type="molecule type" value="Genomic_DNA"/>
</dbReference>
<keyword evidence="2" id="KW-0238">DNA-binding</keyword>
<dbReference type="Pfam" id="PF00196">
    <property type="entry name" value="GerE"/>
    <property type="match status" value="1"/>
</dbReference>
<dbReference type="Proteomes" id="UP000295601">
    <property type="component" value="Unassembled WGS sequence"/>
</dbReference>
<protein>
    <submittedName>
        <fullName evidence="5">ATP/maltotriose-dependent transcriptional regulator MalT</fullName>
    </submittedName>
</protein>
<dbReference type="SUPFAM" id="SSF52540">
    <property type="entry name" value="P-loop containing nucleoside triphosphate hydrolases"/>
    <property type="match status" value="1"/>
</dbReference>
<dbReference type="Gene3D" id="1.25.40.10">
    <property type="entry name" value="Tetratricopeptide repeat domain"/>
    <property type="match status" value="1"/>
</dbReference>
<dbReference type="InterPro" id="IPR036388">
    <property type="entry name" value="WH-like_DNA-bd_sf"/>
</dbReference>
<name>A0A4R6RVF0_9MICO</name>
<dbReference type="AlphaFoldDB" id="A0A4R6RVF0"/>
<dbReference type="GO" id="GO:0003677">
    <property type="term" value="F:DNA binding"/>
    <property type="evidence" value="ECO:0007669"/>
    <property type="project" value="UniProtKB-KW"/>
</dbReference>
<dbReference type="SUPFAM" id="SSF46894">
    <property type="entry name" value="C-terminal effector domain of the bipartite response regulators"/>
    <property type="match status" value="1"/>
</dbReference>
<keyword evidence="1" id="KW-0805">Transcription regulation</keyword>
<dbReference type="OrthoDB" id="3751684at2"/>
<dbReference type="PROSITE" id="PS50043">
    <property type="entry name" value="HTH_LUXR_2"/>
    <property type="match status" value="1"/>
</dbReference>
<evidence type="ECO:0000256" key="1">
    <source>
        <dbReference type="ARBA" id="ARBA00023015"/>
    </source>
</evidence>
<dbReference type="Gene3D" id="1.10.10.10">
    <property type="entry name" value="Winged helix-like DNA-binding domain superfamily/Winged helix DNA-binding domain"/>
    <property type="match status" value="1"/>
</dbReference>
<reference evidence="5 6" key="1">
    <citation type="submission" date="2019-03" db="EMBL/GenBank/DDBJ databases">
        <title>Genomic analyses of the natural microbiome of Caenorhabditis elegans.</title>
        <authorList>
            <person name="Samuel B."/>
        </authorList>
    </citation>
    <scope>NUCLEOTIDE SEQUENCE [LARGE SCALE GENOMIC DNA]</scope>
    <source>
        <strain evidence="5 6">JUb18</strain>
    </source>
</reference>
<dbReference type="GO" id="GO:0006355">
    <property type="term" value="P:regulation of DNA-templated transcription"/>
    <property type="evidence" value="ECO:0007669"/>
    <property type="project" value="InterPro"/>
</dbReference>
<accession>A0A4R6RVF0</accession>
<dbReference type="CDD" id="cd06170">
    <property type="entry name" value="LuxR_C_like"/>
    <property type="match status" value="1"/>
</dbReference>
<dbReference type="InterPro" id="IPR016032">
    <property type="entry name" value="Sig_transdc_resp-reg_C-effctor"/>
</dbReference>
<sequence length="855" mass="92616">MLIGRNRSLASAVSLLQAGTSIDVVGSRGSGRSAFLQSLRALLEKDECKVIVVRGVASLRQHPLAAMHLAGIGGPNDQRASSIQVTVEALREQAHGTKSVLFLDDWDDLDESSWGVAESVRRTTGMPIVLSRLQGLRARHTPSGLAASTLEPAYVIDMDPIRFEELEQVLEAHLGGTIETGTMSRLYAKSGGIVGLARNVLDAAVREGRMVNNHGVWSAARDLWSPALRGVLEAHLENLGSEARDALEIIALVGVADVETVRKLVSWHTLELLEERAMLRIVPAGNRQLVTVVPPLLVEFFRNEPLAARRIRLTELIIDRLGSSDSLDLLIARSSRSETLGEDDALFVRLLQERARTRRIVTRAEWKDSPGPRTAVQYVRALLQTPGSEEKIAQVFEETDSAAGDPAGRVALAVLRAQWTAYIENDMLGALRRLRADTHGLGAYERSAEACAVLIETNLTGIPEDYAARLESSDDLPADVQLALLEAQMTVLISLGRFGDARRVFDSLAEHVKNSMDTAHNMLYGLVLLGLGEFDAALSWALRGIDEAHGYLDPDATRAHGYLAALCLGISGDYPATEKLLDTLFAMGEPPSFPTSVQLGLLNIASLVAIRRGNVSLGERYASEVLSSGVPDGPLPVQAGAWADAQLLAFNGQQVEAAERLWASSESLWARGARFSAVLGMLTSLEIRMDPARMQRLEEAIAELDSPYVLPHLEYLRSRTAGDAAALVAMEERLLETGRPGLAVEALKQASALFQEAGDTARAAEAQELLDELVESFGSRRIDTTRFGATAVTLTARELEIAGMIAQGLNNPDIASRLVLSVRTVESHINRIIRKTKLGGRADVVDYMNGLAVGR</sequence>
<keyword evidence="3" id="KW-0804">Transcription</keyword>
<organism evidence="5 6">
    <name type="scientific">Leucobacter luti</name>
    <dbReference type="NCBI Taxonomy" id="340320"/>
    <lineage>
        <taxon>Bacteria</taxon>
        <taxon>Bacillati</taxon>
        <taxon>Actinomycetota</taxon>
        <taxon>Actinomycetes</taxon>
        <taxon>Micrococcales</taxon>
        <taxon>Microbacteriaceae</taxon>
        <taxon>Leucobacter</taxon>
    </lineage>
</organism>
<comment type="caution">
    <text evidence="5">The sequence shown here is derived from an EMBL/GenBank/DDBJ whole genome shotgun (WGS) entry which is preliminary data.</text>
</comment>
<dbReference type="InterPro" id="IPR000792">
    <property type="entry name" value="Tscrpt_reg_LuxR_C"/>
</dbReference>
<gene>
    <name evidence="5" type="ORF">EDF62_2416</name>
</gene>
<dbReference type="SMART" id="SM00421">
    <property type="entry name" value="HTH_LUXR"/>
    <property type="match status" value="1"/>
</dbReference>
<evidence type="ECO:0000256" key="2">
    <source>
        <dbReference type="ARBA" id="ARBA00023125"/>
    </source>
</evidence>
<dbReference type="PROSITE" id="PS00622">
    <property type="entry name" value="HTH_LUXR_1"/>
    <property type="match status" value="1"/>
</dbReference>
<evidence type="ECO:0000313" key="6">
    <source>
        <dbReference type="Proteomes" id="UP000295601"/>
    </source>
</evidence>
<keyword evidence="6" id="KW-1185">Reference proteome</keyword>
<dbReference type="RefSeq" id="WP_133617191.1">
    <property type="nucleotide sequence ID" value="NZ_CP080492.1"/>
</dbReference>
<proteinExistence type="predicted"/>
<dbReference type="PANTHER" id="PTHR44688:SF16">
    <property type="entry name" value="DNA-BINDING TRANSCRIPTIONAL ACTIVATOR DEVR_DOSR"/>
    <property type="match status" value="1"/>
</dbReference>
<dbReference type="InterPro" id="IPR027417">
    <property type="entry name" value="P-loop_NTPase"/>
</dbReference>
<dbReference type="InterPro" id="IPR011990">
    <property type="entry name" value="TPR-like_helical_dom_sf"/>
</dbReference>
<dbReference type="PANTHER" id="PTHR44688">
    <property type="entry name" value="DNA-BINDING TRANSCRIPTIONAL ACTIVATOR DEVR_DOSR"/>
    <property type="match status" value="1"/>
</dbReference>
<evidence type="ECO:0000313" key="5">
    <source>
        <dbReference type="EMBL" id="TDP90764.1"/>
    </source>
</evidence>
<feature type="domain" description="HTH luxR-type" evidence="4">
    <location>
        <begin position="787"/>
        <end position="852"/>
    </location>
</feature>
<evidence type="ECO:0000259" key="4">
    <source>
        <dbReference type="PROSITE" id="PS50043"/>
    </source>
</evidence>
<dbReference type="PRINTS" id="PR00038">
    <property type="entry name" value="HTHLUXR"/>
</dbReference>